<evidence type="ECO:0000256" key="6">
    <source>
        <dbReference type="ARBA" id="ARBA00023163"/>
    </source>
</evidence>
<name>A0A6A6Z122_9PEZI</name>
<sequence length="468" mass="52149">MSASTSQALDYLEGLTQITHQKLYEQPSTALAVFRCMLPHLAKTIVMAMLYMPRAFTIGDLDHWIRADSKSDKDKAISVLQSLHIISHSQESSKSLSYRLESGFANSLRQALTGGGNHKSFGVPSSAPDKSDVDIAFLDQFARKQWEAILYFMVGSTSGLRDSTGLGETVGNGTRKLLELGDFVTRANHGTITKTGFTFLLQEANAQVWSLLIVYLKQAPELGMNEVDVLSFIFMLGSLSLGQDYSTANLSPTQLQMLEDLNDFGIVYRSSKASSRFYPTRLATTLTSDAGALQTASADFTNALRPSSHAGAGYIIVETNYRIYAYTSSHLQIAVLSLFARLSSRFPNLVSGKLTKDSIQRAIKLGIEARQIIDYLTAHAHPQMQKNNPVLPPTVMDQIRLWEYEGERIEATHGHLMKDFSSEKEYLDVLHYAESLGVLTWKSDQKRVFFVDRIEQISAYLKSKKEKK</sequence>
<evidence type="ECO:0000256" key="3">
    <source>
        <dbReference type="ARBA" id="ARBA00007132"/>
    </source>
</evidence>
<comment type="function">
    <text evidence="9">Component of the general transcription and DNA repair factor IIH (TFIIH) core complex which is involved in general and transcription-coupled nucleotide excision repair (NER) of damaged DNA.</text>
</comment>
<evidence type="ECO:0000256" key="1">
    <source>
        <dbReference type="ARBA" id="ARBA00002817"/>
    </source>
</evidence>
<comment type="subcellular location">
    <subcellularLocation>
        <location evidence="2 9">Nucleus</location>
    </subcellularLocation>
</comment>
<dbReference type="PANTHER" id="PTHR13152:SF0">
    <property type="entry name" value="GENERAL TRANSCRIPTION FACTOR IIH SUBUNIT 4"/>
    <property type="match status" value="1"/>
</dbReference>
<keyword evidence="4 9" id="KW-0227">DNA damage</keyword>
<evidence type="ECO:0000313" key="12">
    <source>
        <dbReference type="Proteomes" id="UP000504636"/>
    </source>
</evidence>
<feature type="domain" description="Transcription factor Tfb2 C-terminal" evidence="10">
    <location>
        <begin position="397"/>
        <end position="462"/>
    </location>
</feature>
<dbReference type="NCBIfam" id="TIGR00625">
    <property type="entry name" value="tfb2"/>
    <property type="match status" value="1"/>
</dbReference>
<dbReference type="GO" id="GO:0000439">
    <property type="term" value="C:transcription factor TFIIH core complex"/>
    <property type="evidence" value="ECO:0007669"/>
    <property type="project" value="InterPro"/>
</dbReference>
<dbReference type="InterPro" id="IPR004598">
    <property type="entry name" value="TFIIH_p52/Tfb2"/>
</dbReference>
<dbReference type="GeneID" id="54456103"/>
<dbReference type="RefSeq" id="XP_033580938.1">
    <property type="nucleotide sequence ID" value="XM_033715210.1"/>
</dbReference>
<protein>
    <recommendedName>
        <fullName evidence="9">RNA polymerase II transcription factor B subunit 2</fullName>
    </recommendedName>
</protein>
<reference evidence="13" key="2">
    <citation type="submission" date="2020-04" db="EMBL/GenBank/DDBJ databases">
        <authorList>
            <consortium name="NCBI Genome Project"/>
        </authorList>
    </citation>
    <scope>NUCLEOTIDE SEQUENCE</scope>
    <source>
        <strain evidence="13">CBS 304.34</strain>
    </source>
</reference>
<dbReference type="OrthoDB" id="364513at2759"/>
<proteinExistence type="inferred from homology"/>
<dbReference type="GO" id="GO:0001671">
    <property type="term" value="F:ATPase activator activity"/>
    <property type="evidence" value="ECO:0007669"/>
    <property type="project" value="InterPro"/>
</dbReference>
<keyword evidence="6 9" id="KW-0804">Transcription</keyword>
<keyword evidence="5 9" id="KW-0805">Transcription regulation</keyword>
<dbReference type="Proteomes" id="UP000504636">
    <property type="component" value="Unplaced"/>
</dbReference>
<dbReference type="GO" id="GO:0005675">
    <property type="term" value="C:transcription factor TFIIH holo complex"/>
    <property type="evidence" value="ECO:0007669"/>
    <property type="project" value="TreeGrafter"/>
</dbReference>
<reference evidence="13" key="3">
    <citation type="submission" date="2025-04" db="UniProtKB">
        <authorList>
            <consortium name="RefSeq"/>
        </authorList>
    </citation>
    <scope>IDENTIFICATION</scope>
    <source>
        <strain evidence="13">CBS 304.34</strain>
    </source>
</reference>
<comment type="function">
    <text evidence="1">Component of the general transcription and DNA repair factor IIH (TFIIH) core complex, which is involved in general and transcription-coupled nucleotide excision repair (NER) of damaged DNA and, when complexed to TFIIK, in RNA transcription by RNA polymerase II. In NER, TFIIH acts by opening DNA around the lesion to allow the excision of the damaged oligonucleotide and its replacement by a new DNA fragment. In transcription, TFIIH has an essential role in transcription initiation. When the pre-initiation complex (PIC) has been established, TFIIH is required for promoter opening and promoter escape. Phosphorylation of the C-terminal tail (CTD) of the largest subunit of RNA polymerase II by the kinase module TFIIK controls the initiation of transcription.</text>
</comment>
<keyword evidence="7 9" id="KW-0234">DNA repair</keyword>
<evidence type="ECO:0000313" key="13">
    <source>
        <dbReference type="RefSeq" id="XP_033580938.1"/>
    </source>
</evidence>
<organism evidence="11">
    <name type="scientific">Mytilinidion resinicola</name>
    <dbReference type="NCBI Taxonomy" id="574789"/>
    <lineage>
        <taxon>Eukaryota</taxon>
        <taxon>Fungi</taxon>
        <taxon>Dikarya</taxon>
        <taxon>Ascomycota</taxon>
        <taxon>Pezizomycotina</taxon>
        <taxon>Dothideomycetes</taxon>
        <taxon>Pleosporomycetidae</taxon>
        <taxon>Mytilinidiales</taxon>
        <taxon>Mytilinidiaceae</taxon>
        <taxon>Mytilinidion</taxon>
    </lineage>
</organism>
<dbReference type="GO" id="GO:0003690">
    <property type="term" value="F:double-stranded DNA binding"/>
    <property type="evidence" value="ECO:0007669"/>
    <property type="project" value="TreeGrafter"/>
</dbReference>
<accession>A0A6A6Z122</accession>
<keyword evidence="8 9" id="KW-0539">Nucleus</keyword>
<dbReference type="GO" id="GO:0006289">
    <property type="term" value="P:nucleotide-excision repair"/>
    <property type="evidence" value="ECO:0007669"/>
    <property type="project" value="InterPro"/>
</dbReference>
<gene>
    <name evidence="11 13" type="ORF">BDZ99DRAFT_380863</name>
</gene>
<dbReference type="Gene3D" id="3.30.70.2610">
    <property type="match status" value="1"/>
</dbReference>
<keyword evidence="12" id="KW-1185">Reference proteome</keyword>
<comment type="similarity">
    <text evidence="3 9">Belongs to the TFB2 family.</text>
</comment>
<evidence type="ECO:0000256" key="9">
    <source>
        <dbReference type="RuleBase" id="RU364024"/>
    </source>
</evidence>
<dbReference type="EMBL" id="MU003695">
    <property type="protein sequence ID" value="KAF2813974.1"/>
    <property type="molecule type" value="Genomic_DNA"/>
</dbReference>
<evidence type="ECO:0000256" key="5">
    <source>
        <dbReference type="ARBA" id="ARBA00023015"/>
    </source>
</evidence>
<dbReference type="PANTHER" id="PTHR13152">
    <property type="entry name" value="TFIIH, POLYPEPTIDE 4"/>
    <property type="match status" value="1"/>
</dbReference>
<dbReference type="AlphaFoldDB" id="A0A6A6Z122"/>
<evidence type="ECO:0000256" key="8">
    <source>
        <dbReference type="ARBA" id="ARBA00023242"/>
    </source>
</evidence>
<reference evidence="11 13" key="1">
    <citation type="journal article" date="2020" name="Stud. Mycol.">
        <title>101 Dothideomycetes genomes: a test case for predicting lifestyles and emergence of pathogens.</title>
        <authorList>
            <person name="Haridas S."/>
            <person name="Albert R."/>
            <person name="Binder M."/>
            <person name="Bloem J."/>
            <person name="Labutti K."/>
            <person name="Salamov A."/>
            <person name="Andreopoulos B."/>
            <person name="Baker S."/>
            <person name="Barry K."/>
            <person name="Bills G."/>
            <person name="Bluhm B."/>
            <person name="Cannon C."/>
            <person name="Castanera R."/>
            <person name="Culley D."/>
            <person name="Daum C."/>
            <person name="Ezra D."/>
            <person name="Gonzalez J."/>
            <person name="Henrissat B."/>
            <person name="Kuo A."/>
            <person name="Liang C."/>
            <person name="Lipzen A."/>
            <person name="Lutzoni F."/>
            <person name="Magnuson J."/>
            <person name="Mondo S."/>
            <person name="Nolan M."/>
            <person name="Ohm R."/>
            <person name="Pangilinan J."/>
            <person name="Park H.-J."/>
            <person name="Ramirez L."/>
            <person name="Alfaro M."/>
            <person name="Sun H."/>
            <person name="Tritt A."/>
            <person name="Yoshinaga Y."/>
            <person name="Zwiers L.-H."/>
            <person name="Turgeon B."/>
            <person name="Goodwin S."/>
            <person name="Spatafora J."/>
            <person name="Crous P."/>
            <person name="Grigoriev I."/>
        </authorList>
    </citation>
    <scope>NUCLEOTIDE SEQUENCE</scope>
    <source>
        <strain evidence="11 13">CBS 304.34</strain>
    </source>
</reference>
<dbReference type="InterPro" id="IPR040662">
    <property type="entry name" value="Tfb2_C"/>
</dbReference>
<evidence type="ECO:0000259" key="10">
    <source>
        <dbReference type="Pfam" id="PF18307"/>
    </source>
</evidence>
<evidence type="ECO:0000313" key="11">
    <source>
        <dbReference type="EMBL" id="KAF2813974.1"/>
    </source>
</evidence>
<evidence type="ECO:0000256" key="4">
    <source>
        <dbReference type="ARBA" id="ARBA00022763"/>
    </source>
</evidence>
<dbReference type="Pfam" id="PF18307">
    <property type="entry name" value="Tfb2_C"/>
    <property type="match status" value="1"/>
</dbReference>
<dbReference type="Pfam" id="PF03849">
    <property type="entry name" value="Tfb2"/>
    <property type="match status" value="1"/>
</dbReference>
<evidence type="ECO:0000256" key="7">
    <source>
        <dbReference type="ARBA" id="ARBA00023204"/>
    </source>
</evidence>
<evidence type="ECO:0000256" key="2">
    <source>
        <dbReference type="ARBA" id="ARBA00004123"/>
    </source>
</evidence>